<feature type="region of interest" description="Disordered" evidence="1">
    <location>
        <begin position="315"/>
        <end position="335"/>
    </location>
</feature>
<name>A0ABQ8VQE7_9AGAR</name>
<gene>
    <name evidence="2" type="ORF">C8R41DRAFT_865426</name>
</gene>
<accession>A0ABQ8VQE7</accession>
<comment type="caution">
    <text evidence="2">The sequence shown here is derived from an EMBL/GenBank/DDBJ whole genome shotgun (WGS) entry which is preliminary data.</text>
</comment>
<protein>
    <submittedName>
        <fullName evidence="2">Uncharacterized protein</fullName>
    </submittedName>
</protein>
<proteinExistence type="predicted"/>
<keyword evidence="3" id="KW-1185">Reference proteome</keyword>
<feature type="compositionally biased region" description="Low complexity" evidence="1">
    <location>
        <begin position="70"/>
        <end position="86"/>
    </location>
</feature>
<evidence type="ECO:0000313" key="2">
    <source>
        <dbReference type="EMBL" id="KAJ4497670.1"/>
    </source>
</evidence>
<sequence>MDESTSSHSYLAPDSHATESGSAQPHPYSTSTSTLRSALFSPSFNTSIPLLPSSEHLSSFSLPPSPSPPLLDNSPQSISSSPRLQQPQPPTTPVISVQAVDNLAKDFRCTEGQRSVLHSLVRFSSVGEGLSKANLSTRLLTLAVIFDLENQRPKEDENNLQSMRAMWKDLKIRLEQTFLLTAAQTVLLEKSIRLIAQEKIYDPLRTCYLGLNRDVFDYIKANSEEMRFSNVFGNAAYEDTLEKAIKKVCSSVRNAFRQHLRDSVEKGTNVAIFTHNMNKIYIRMAGPNYNKRLLLLRNVVLRCFIFDNPNVLWAEEDPNHDDSGPEPSNTGSGSLPEIHVVQEESVSTPLRSKKRKTAAVGRVRKGQDFWSLVDAWFVSKRELGKKLTDPGWKQLLEDYVEFDENGFRDRHQLLTPVAMQAGGVAAHYQLALHRTKLSNLYKWLQGFNAVLAAFVPFTPFKFQDSSTPIATHKFLKPFIAQNLVFQVFDIKPLLPQKSLIFCSNEYNLIILCSPSSSFGEPYFYMFRSAIISFGLLLQISRDLERFGQVSENNGKWPLGKGTRRCRAAT</sequence>
<dbReference type="Proteomes" id="UP001150217">
    <property type="component" value="Unassembled WGS sequence"/>
</dbReference>
<reference evidence="2" key="1">
    <citation type="submission" date="2022-08" db="EMBL/GenBank/DDBJ databases">
        <title>A Global Phylogenomic Analysis of the Shiitake Genus Lentinula.</title>
        <authorList>
            <consortium name="DOE Joint Genome Institute"/>
            <person name="Sierra-Patev S."/>
            <person name="Min B."/>
            <person name="Naranjo-Ortiz M."/>
            <person name="Looney B."/>
            <person name="Konkel Z."/>
            <person name="Slot J.C."/>
            <person name="Sakamoto Y."/>
            <person name="Steenwyk J.L."/>
            <person name="Rokas A."/>
            <person name="Carro J."/>
            <person name="Camarero S."/>
            <person name="Ferreira P."/>
            <person name="Molpeceres G."/>
            <person name="Ruiz-Duenas F.J."/>
            <person name="Serrano A."/>
            <person name="Henrissat B."/>
            <person name="Drula E."/>
            <person name="Hughes K.W."/>
            <person name="Mata J.L."/>
            <person name="Ishikawa N.K."/>
            <person name="Vargas-Isla R."/>
            <person name="Ushijima S."/>
            <person name="Smith C.A."/>
            <person name="Ahrendt S."/>
            <person name="Andreopoulos W."/>
            <person name="He G."/>
            <person name="Labutti K."/>
            <person name="Lipzen A."/>
            <person name="Ng V."/>
            <person name="Riley R."/>
            <person name="Sandor L."/>
            <person name="Barry K."/>
            <person name="Martinez A.T."/>
            <person name="Xiao Y."/>
            <person name="Gibbons J.G."/>
            <person name="Terashima K."/>
            <person name="Grigoriev I.V."/>
            <person name="Hibbett D.S."/>
        </authorList>
    </citation>
    <scope>NUCLEOTIDE SEQUENCE</scope>
    <source>
        <strain evidence="2">RHP3577 ss4</strain>
    </source>
</reference>
<evidence type="ECO:0000313" key="3">
    <source>
        <dbReference type="Proteomes" id="UP001150217"/>
    </source>
</evidence>
<feature type="compositionally biased region" description="Polar residues" evidence="1">
    <location>
        <begin position="18"/>
        <end position="34"/>
    </location>
</feature>
<feature type="region of interest" description="Disordered" evidence="1">
    <location>
        <begin position="1"/>
        <end position="34"/>
    </location>
</feature>
<feature type="region of interest" description="Disordered" evidence="1">
    <location>
        <begin position="55"/>
        <end position="93"/>
    </location>
</feature>
<organism evidence="2 3">
    <name type="scientific">Lentinula lateritia</name>
    <dbReference type="NCBI Taxonomy" id="40482"/>
    <lineage>
        <taxon>Eukaryota</taxon>
        <taxon>Fungi</taxon>
        <taxon>Dikarya</taxon>
        <taxon>Basidiomycota</taxon>
        <taxon>Agaricomycotina</taxon>
        <taxon>Agaricomycetes</taxon>
        <taxon>Agaricomycetidae</taxon>
        <taxon>Agaricales</taxon>
        <taxon>Marasmiineae</taxon>
        <taxon>Omphalotaceae</taxon>
        <taxon>Lentinula</taxon>
    </lineage>
</organism>
<evidence type="ECO:0000256" key="1">
    <source>
        <dbReference type="SAM" id="MobiDB-lite"/>
    </source>
</evidence>
<dbReference type="EMBL" id="JANVFT010000020">
    <property type="protein sequence ID" value="KAJ4497670.1"/>
    <property type="molecule type" value="Genomic_DNA"/>
</dbReference>